<gene>
    <name evidence="3" type="ORF">GCM10007860_29980</name>
</gene>
<dbReference type="Pfam" id="PF13511">
    <property type="entry name" value="DUF4124"/>
    <property type="match status" value="1"/>
</dbReference>
<feature type="region of interest" description="Disordered" evidence="1">
    <location>
        <begin position="16"/>
        <end position="40"/>
    </location>
</feature>
<name>A0ABQ6BWG1_9NEIS</name>
<dbReference type="Proteomes" id="UP001156836">
    <property type="component" value="Unassembled WGS sequence"/>
</dbReference>
<reference evidence="4" key="1">
    <citation type="journal article" date="2019" name="Int. J. Syst. Evol. Microbiol.">
        <title>The Global Catalogue of Microorganisms (GCM) 10K type strain sequencing project: providing services to taxonomists for standard genome sequencing and annotation.</title>
        <authorList>
            <consortium name="The Broad Institute Genomics Platform"/>
            <consortium name="The Broad Institute Genome Sequencing Center for Infectious Disease"/>
            <person name="Wu L."/>
            <person name="Ma J."/>
        </authorList>
    </citation>
    <scope>NUCLEOTIDE SEQUENCE [LARGE SCALE GENOMIC DNA]</scope>
    <source>
        <strain evidence="4">NBRC 104970</strain>
    </source>
</reference>
<dbReference type="InterPro" id="IPR025392">
    <property type="entry name" value="DUF4124"/>
</dbReference>
<dbReference type="EMBL" id="BSOZ01000068">
    <property type="protein sequence ID" value="GLS05839.1"/>
    <property type="molecule type" value="Genomic_DNA"/>
</dbReference>
<feature type="compositionally biased region" description="Basic and acidic residues" evidence="1">
    <location>
        <begin position="16"/>
        <end position="30"/>
    </location>
</feature>
<accession>A0ABQ6BWG1</accession>
<proteinExistence type="predicted"/>
<organism evidence="3 4">
    <name type="scientific">Chitiniphilus shinanonensis</name>
    <dbReference type="NCBI Taxonomy" id="553088"/>
    <lineage>
        <taxon>Bacteria</taxon>
        <taxon>Pseudomonadati</taxon>
        <taxon>Pseudomonadota</taxon>
        <taxon>Betaproteobacteria</taxon>
        <taxon>Neisseriales</taxon>
        <taxon>Chitinibacteraceae</taxon>
        <taxon>Chitiniphilus</taxon>
    </lineage>
</organism>
<evidence type="ECO:0000256" key="1">
    <source>
        <dbReference type="SAM" id="MobiDB-lite"/>
    </source>
</evidence>
<feature type="domain" description="DUF4124" evidence="2">
    <location>
        <begin position="2"/>
        <end position="44"/>
    </location>
</feature>
<protein>
    <recommendedName>
        <fullName evidence="2">DUF4124 domain-containing protein</fullName>
    </recommendedName>
</protein>
<dbReference type="RefSeq" id="WP_018746773.1">
    <property type="nucleotide sequence ID" value="NZ_BSOZ01000068.1"/>
</dbReference>
<comment type="caution">
    <text evidence="3">The sequence shown here is derived from an EMBL/GenBank/DDBJ whole genome shotgun (WGS) entry which is preliminary data.</text>
</comment>
<keyword evidence="4" id="KW-1185">Reference proteome</keyword>
<sequence length="296" mass="32625">MASLYKITDAYGNVEYSDRPPLDPRGRKVESVQPGRGMDRDARADYQQAQTLIGEAKKRIPKLNDYLNYLEYLRRNRPTHMAAVMAELKRQDPQTWLLLQRYPQFRLLSESMIGMKAGSKNLEAAAGGLAGLFTGKFSGTLEKWLETSVKDAMKRDRWGPFADVLGSKAGTLPTKEATYSTSRLGQYLKAEDARQATAGAKAASQLKSAEAALRAAKGSVVTRGLGPLVDLGIGLLDTEKASGISALRAMQIAKRLEDKGIFDVYESKTFIQLMTQHRYDEANALLQSAMQNAGQQ</sequence>
<evidence type="ECO:0000259" key="2">
    <source>
        <dbReference type="Pfam" id="PF13511"/>
    </source>
</evidence>
<evidence type="ECO:0000313" key="4">
    <source>
        <dbReference type="Proteomes" id="UP001156836"/>
    </source>
</evidence>
<evidence type="ECO:0000313" key="3">
    <source>
        <dbReference type="EMBL" id="GLS05839.1"/>
    </source>
</evidence>